<keyword evidence="4" id="KW-1185">Reference proteome</keyword>
<evidence type="ECO:0000313" key="2">
    <source>
        <dbReference type="EMBL" id="GAP62656.1"/>
    </source>
</evidence>
<keyword evidence="1" id="KW-0812">Transmembrane</keyword>
<dbReference type="Proteomes" id="UP000037784">
    <property type="component" value="Unassembled WGS sequence"/>
</dbReference>
<dbReference type="FunCoup" id="A0A0M8K8V2">
    <property type="interactions" value="16"/>
</dbReference>
<dbReference type="EMBL" id="LGKN01000006">
    <property type="protein sequence ID" value="KPL87084.1"/>
    <property type="molecule type" value="Genomic_DNA"/>
</dbReference>
<feature type="transmembrane region" description="Helical" evidence="1">
    <location>
        <begin position="52"/>
        <end position="76"/>
    </location>
</feature>
<dbReference type="Pfam" id="PF11146">
    <property type="entry name" value="DUF2905"/>
    <property type="match status" value="1"/>
</dbReference>
<feature type="transmembrane region" description="Helical" evidence="1">
    <location>
        <begin position="12"/>
        <end position="32"/>
    </location>
</feature>
<protein>
    <recommendedName>
        <fullName evidence="6">DUF2905 domain-containing protein</fullName>
    </recommendedName>
</protein>
<evidence type="ECO:0008006" key="6">
    <source>
        <dbReference type="Google" id="ProtNLM"/>
    </source>
</evidence>
<dbReference type="AlphaFoldDB" id="A0A0M8K8V2"/>
<evidence type="ECO:0000313" key="5">
    <source>
        <dbReference type="Proteomes" id="UP000050502"/>
    </source>
</evidence>
<keyword evidence="1" id="KW-0472">Membrane</keyword>
<evidence type="ECO:0000313" key="3">
    <source>
        <dbReference type="EMBL" id="KPL87084.1"/>
    </source>
</evidence>
<dbReference type="InParanoid" id="A0A0M8K8V2"/>
<keyword evidence="1" id="KW-1133">Transmembrane helix</keyword>
<reference evidence="3 5" key="2">
    <citation type="submission" date="2015-07" db="EMBL/GenBank/DDBJ databases">
        <title>Whole genome sequence of Ardenticatena maritima DSM 23922.</title>
        <authorList>
            <person name="Hemp J."/>
            <person name="Ward L.M."/>
            <person name="Pace L.A."/>
            <person name="Fischer W.W."/>
        </authorList>
    </citation>
    <scope>NUCLEOTIDE SEQUENCE [LARGE SCALE GENOMIC DNA]</scope>
    <source>
        <strain evidence="3 5">110S</strain>
    </source>
</reference>
<dbReference type="PATRIC" id="fig|872965.6.peg.2662"/>
<proteinExistence type="predicted"/>
<dbReference type="Proteomes" id="UP000050502">
    <property type="component" value="Unassembled WGS sequence"/>
</dbReference>
<reference evidence="2 4" key="1">
    <citation type="journal article" date="2015" name="Genome Announc.">
        <title>Draft Genome Sequence of a Heterotrophic Facultative Anaerobic Thermophilic Bacterium, Ardenticatena maritima Strain 110ST.</title>
        <authorList>
            <person name="Kawaichi S."/>
            <person name="Yoshida T."/>
            <person name="Sako Y."/>
            <person name="Nakamura R."/>
        </authorList>
    </citation>
    <scope>NUCLEOTIDE SEQUENCE [LARGE SCALE GENOMIC DNA]</scope>
    <source>
        <strain evidence="2 4">110S</strain>
    </source>
</reference>
<dbReference type="RefSeq" id="WP_054492560.1">
    <property type="nucleotide sequence ID" value="NZ_BBZA01000073.1"/>
</dbReference>
<dbReference type="InterPro" id="IPR021320">
    <property type="entry name" value="DUF2905"/>
</dbReference>
<gene>
    <name evidence="2" type="ORF">ARMA_1079</name>
    <name evidence="3" type="ORF">SE16_11010</name>
</gene>
<name>A0A0M8K8V2_9CHLR</name>
<comment type="caution">
    <text evidence="2">The sequence shown here is derived from an EMBL/GenBank/DDBJ whole genome shotgun (WGS) entry which is preliminary data.</text>
</comment>
<organism evidence="2 4">
    <name type="scientific">Ardenticatena maritima</name>
    <dbReference type="NCBI Taxonomy" id="872965"/>
    <lineage>
        <taxon>Bacteria</taxon>
        <taxon>Bacillati</taxon>
        <taxon>Chloroflexota</taxon>
        <taxon>Ardenticatenia</taxon>
        <taxon>Ardenticatenales</taxon>
        <taxon>Ardenticatenaceae</taxon>
        <taxon>Ardenticatena</taxon>
    </lineage>
</organism>
<reference evidence="4" key="3">
    <citation type="submission" date="2015-08" db="EMBL/GenBank/DDBJ databases">
        <title>Draft Genome Sequence of a Heterotrophic Facultative Anaerobic Bacterium Ardenticatena maritima Strain 110S.</title>
        <authorList>
            <person name="Kawaichi S."/>
            <person name="Yoshida T."/>
            <person name="Sako Y."/>
            <person name="Nakamura R."/>
        </authorList>
    </citation>
    <scope>NUCLEOTIDE SEQUENCE [LARGE SCALE GENOMIC DNA]</scope>
    <source>
        <strain evidence="4">110S</strain>
    </source>
</reference>
<dbReference type="EMBL" id="BBZA01000073">
    <property type="protein sequence ID" value="GAP62656.1"/>
    <property type="molecule type" value="Genomic_DNA"/>
</dbReference>
<dbReference type="PANTHER" id="PTHR36443">
    <property type="entry name" value="BSR5223 PROTEIN"/>
    <property type="match status" value="1"/>
</dbReference>
<dbReference type="STRING" id="872965.SE16_11010"/>
<accession>A0A0M8K8V2</accession>
<evidence type="ECO:0000313" key="4">
    <source>
        <dbReference type="Proteomes" id="UP000037784"/>
    </source>
</evidence>
<dbReference type="PANTHER" id="PTHR36443:SF1">
    <property type="entry name" value="BSR5223 PROTEIN"/>
    <property type="match status" value="1"/>
</dbReference>
<evidence type="ECO:0000256" key="1">
    <source>
        <dbReference type="SAM" id="Phobius"/>
    </source>
</evidence>
<sequence length="81" mass="8840">MPPELSAFGRTLILMGVLLVLVGLFFVVLPRLPGLGRLPGDIYIERDNVSCWVPIATSIVLSLLLTVGLNLLLWLASRLGR</sequence>